<protein>
    <submittedName>
        <fullName evidence="2">Uncharacterized protein</fullName>
    </submittedName>
</protein>
<keyword evidence="3" id="KW-1185">Reference proteome</keyword>
<evidence type="ECO:0000313" key="3">
    <source>
        <dbReference type="Proteomes" id="UP001196980"/>
    </source>
</evidence>
<feature type="region of interest" description="Disordered" evidence="1">
    <location>
        <begin position="41"/>
        <end position="94"/>
    </location>
</feature>
<sequence>MGYFIEIKNKDSTTDLRRRYVIGRKPIYENVRCHHMVCPEEKNNGVKGSAPPGIKGARASRPRLSSPGSVGDWSPCRGFRKGAEESGGGEVPLP</sequence>
<name>A0ABS6RYL2_9BACT</name>
<dbReference type="RefSeq" id="WP_218252364.1">
    <property type="nucleotide sequence ID" value="NZ_JABXWD010000144.1"/>
</dbReference>
<feature type="compositionally biased region" description="Gly residues" evidence="1">
    <location>
        <begin position="85"/>
        <end position="94"/>
    </location>
</feature>
<reference evidence="2 3" key="1">
    <citation type="journal article" date="2020" name="J Geophys Res Biogeosci">
        <title>Magnetotaxis as an Adaptation to Enable Bacterial Shuttling of Microbial Sulfur and Sulfur Cycling Across Aquatic Oxic#Anoxic Interfaces.</title>
        <authorList>
            <person name="Li J."/>
            <person name="Liu P."/>
            <person name="Wang J."/>
            <person name="Roberts A.P."/>
            <person name="Pan Y."/>
        </authorList>
    </citation>
    <scope>NUCLEOTIDE SEQUENCE [LARGE SCALE GENOMIC DNA]</scope>
    <source>
        <strain evidence="2 3">MYR-1_YQ</strain>
    </source>
</reference>
<gene>
    <name evidence="2" type="ORF">HWQ67_09065</name>
</gene>
<dbReference type="Proteomes" id="UP001196980">
    <property type="component" value="Unassembled WGS sequence"/>
</dbReference>
<accession>A0ABS6RYL2</accession>
<evidence type="ECO:0000313" key="2">
    <source>
        <dbReference type="EMBL" id="MBV6341735.1"/>
    </source>
</evidence>
<proteinExistence type="predicted"/>
<organism evidence="2 3">
    <name type="scientific">Candidatus Magnetobacterium casense</name>
    <dbReference type="NCBI Taxonomy" id="1455061"/>
    <lineage>
        <taxon>Bacteria</taxon>
        <taxon>Pseudomonadati</taxon>
        <taxon>Nitrospirota</taxon>
        <taxon>Thermodesulfovibrionia</taxon>
        <taxon>Thermodesulfovibrionales</taxon>
        <taxon>Candidatus Magnetobacteriaceae</taxon>
        <taxon>Candidatus Magnetobacterium</taxon>
    </lineage>
</organism>
<dbReference type="EMBL" id="JABXWD010000144">
    <property type="protein sequence ID" value="MBV6341735.1"/>
    <property type="molecule type" value="Genomic_DNA"/>
</dbReference>
<comment type="caution">
    <text evidence="2">The sequence shown here is derived from an EMBL/GenBank/DDBJ whole genome shotgun (WGS) entry which is preliminary data.</text>
</comment>
<evidence type="ECO:0000256" key="1">
    <source>
        <dbReference type="SAM" id="MobiDB-lite"/>
    </source>
</evidence>